<dbReference type="Proteomes" id="UP000006038">
    <property type="component" value="Chromosome 8"/>
</dbReference>
<reference evidence="2" key="2">
    <citation type="submission" date="2013-04" db="UniProtKB">
        <authorList>
            <consortium name="EnsemblPlants"/>
        </authorList>
    </citation>
    <scope>IDENTIFICATION</scope>
</reference>
<dbReference type="HOGENOM" id="CLU_2487012_0_0_1"/>
<name>J3MSE7_ORYBR</name>
<evidence type="ECO:0000313" key="3">
    <source>
        <dbReference type="Proteomes" id="UP000006038"/>
    </source>
</evidence>
<evidence type="ECO:0000256" key="1">
    <source>
        <dbReference type="SAM" id="MobiDB-lite"/>
    </source>
</evidence>
<feature type="region of interest" description="Disordered" evidence="1">
    <location>
        <begin position="1"/>
        <end position="87"/>
    </location>
</feature>
<feature type="compositionally biased region" description="Polar residues" evidence="1">
    <location>
        <begin position="48"/>
        <end position="87"/>
    </location>
</feature>
<evidence type="ECO:0000313" key="2">
    <source>
        <dbReference type="EnsemblPlants" id="OB08G20260.1"/>
    </source>
</evidence>
<organism evidence="2">
    <name type="scientific">Oryza brachyantha</name>
    <name type="common">malo sina</name>
    <dbReference type="NCBI Taxonomy" id="4533"/>
    <lineage>
        <taxon>Eukaryota</taxon>
        <taxon>Viridiplantae</taxon>
        <taxon>Streptophyta</taxon>
        <taxon>Embryophyta</taxon>
        <taxon>Tracheophyta</taxon>
        <taxon>Spermatophyta</taxon>
        <taxon>Magnoliopsida</taxon>
        <taxon>Liliopsida</taxon>
        <taxon>Poales</taxon>
        <taxon>Poaceae</taxon>
        <taxon>BOP clade</taxon>
        <taxon>Oryzoideae</taxon>
        <taxon>Oryzeae</taxon>
        <taxon>Oryzinae</taxon>
        <taxon>Oryza</taxon>
    </lineage>
</organism>
<proteinExistence type="predicted"/>
<sequence>MSKHQAKGISSNGGIPTMGGKQIKQTFQAPPADEQQDATYKGIISPVEVQSKSEYTQQDTSRCNANESQSRTTNNGNQSTSRYSRRR</sequence>
<dbReference type="Gramene" id="OB08G20260.1">
    <property type="protein sequence ID" value="OB08G20260.1"/>
    <property type="gene ID" value="OB08G20260"/>
</dbReference>
<reference evidence="2" key="1">
    <citation type="journal article" date="2013" name="Nat. Commun.">
        <title>Whole-genome sequencing of Oryza brachyantha reveals mechanisms underlying Oryza genome evolution.</title>
        <authorList>
            <person name="Chen J."/>
            <person name="Huang Q."/>
            <person name="Gao D."/>
            <person name="Wang J."/>
            <person name="Lang Y."/>
            <person name="Liu T."/>
            <person name="Li B."/>
            <person name="Bai Z."/>
            <person name="Luis Goicoechea J."/>
            <person name="Liang C."/>
            <person name="Chen C."/>
            <person name="Zhang W."/>
            <person name="Sun S."/>
            <person name="Liao Y."/>
            <person name="Zhang X."/>
            <person name="Yang L."/>
            <person name="Song C."/>
            <person name="Wang M."/>
            <person name="Shi J."/>
            <person name="Liu G."/>
            <person name="Liu J."/>
            <person name="Zhou H."/>
            <person name="Zhou W."/>
            <person name="Yu Q."/>
            <person name="An N."/>
            <person name="Chen Y."/>
            <person name="Cai Q."/>
            <person name="Wang B."/>
            <person name="Liu B."/>
            <person name="Min J."/>
            <person name="Huang Y."/>
            <person name="Wu H."/>
            <person name="Li Z."/>
            <person name="Zhang Y."/>
            <person name="Yin Y."/>
            <person name="Song W."/>
            <person name="Jiang J."/>
            <person name="Jackson S.A."/>
            <person name="Wing R.A."/>
            <person name="Wang J."/>
            <person name="Chen M."/>
        </authorList>
    </citation>
    <scope>NUCLEOTIDE SEQUENCE [LARGE SCALE GENOMIC DNA]</scope>
    <source>
        <strain evidence="2">cv. IRGC 101232</strain>
    </source>
</reference>
<protein>
    <submittedName>
        <fullName evidence="2">Uncharacterized protein</fullName>
    </submittedName>
</protein>
<dbReference type="AlphaFoldDB" id="J3MSE7"/>
<keyword evidence="3" id="KW-1185">Reference proteome</keyword>
<dbReference type="EnsemblPlants" id="OB08G20260.1">
    <property type="protein sequence ID" value="OB08G20260.1"/>
    <property type="gene ID" value="OB08G20260"/>
</dbReference>
<accession>J3MSE7</accession>